<evidence type="ECO:0000313" key="3">
    <source>
        <dbReference type="EMBL" id="NMH86748.1"/>
    </source>
</evidence>
<evidence type="ECO:0000256" key="1">
    <source>
        <dbReference type="ARBA" id="ARBA00022729"/>
    </source>
</evidence>
<evidence type="ECO:0000313" key="4">
    <source>
        <dbReference type="Proteomes" id="UP000746690"/>
    </source>
</evidence>
<dbReference type="InterPro" id="IPR011519">
    <property type="entry name" value="UnbV_ASPIC"/>
</dbReference>
<name>A0ABX1RVN4_9FLAO</name>
<reference evidence="3 4" key="1">
    <citation type="submission" date="2020-04" db="EMBL/GenBank/DDBJ databases">
        <title>A Flavivirga sp. nov.</title>
        <authorList>
            <person name="Sun X."/>
        </authorList>
    </citation>
    <scope>NUCLEOTIDE SEQUENCE [LARGE SCALE GENOMIC DNA]</scope>
    <source>
        <strain evidence="3 4">Y03</strain>
    </source>
</reference>
<feature type="domain" description="ASPIC/UnbV" evidence="2">
    <location>
        <begin position="534"/>
        <end position="601"/>
    </location>
</feature>
<protein>
    <submittedName>
        <fullName evidence="3">VCBS repeat-containing protein</fullName>
    </submittedName>
</protein>
<comment type="caution">
    <text evidence="3">The sequence shown here is derived from an EMBL/GenBank/DDBJ whole genome shotgun (WGS) entry which is preliminary data.</text>
</comment>
<keyword evidence="4" id="KW-1185">Reference proteome</keyword>
<dbReference type="Proteomes" id="UP000746690">
    <property type="component" value="Unassembled WGS sequence"/>
</dbReference>
<evidence type="ECO:0000259" key="2">
    <source>
        <dbReference type="Pfam" id="PF07593"/>
    </source>
</evidence>
<dbReference type="InterPro" id="IPR028994">
    <property type="entry name" value="Integrin_alpha_N"/>
</dbReference>
<keyword evidence="1" id="KW-0732">Signal</keyword>
<organism evidence="3 4">
    <name type="scientific">Flavivirga algicola</name>
    <dbReference type="NCBI Taxonomy" id="2729136"/>
    <lineage>
        <taxon>Bacteria</taxon>
        <taxon>Pseudomonadati</taxon>
        <taxon>Bacteroidota</taxon>
        <taxon>Flavobacteriia</taxon>
        <taxon>Flavobacteriales</taxon>
        <taxon>Flavobacteriaceae</taxon>
        <taxon>Flavivirga</taxon>
    </lineage>
</organism>
<dbReference type="InterPro" id="IPR013517">
    <property type="entry name" value="FG-GAP"/>
</dbReference>
<proteinExistence type="predicted"/>
<dbReference type="InterPro" id="IPR027039">
    <property type="entry name" value="Crtac1"/>
</dbReference>
<dbReference type="Pfam" id="PF13517">
    <property type="entry name" value="FG-GAP_3"/>
    <property type="match status" value="4"/>
</dbReference>
<dbReference type="Gene3D" id="2.130.10.130">
    <property type="entry name" value="Integrin alpha, N-terminal"/>
    <property type="match status" value="3"/>
</dbReference>
<accession>A0ABX1RVN4</accession>
<sequence>MANSNSFFSKLIVWGFLIFWSCSKTSKSIPNTHLFSAMPTEITSVEFKNKIVESEDLYYYKYLYMYIGAGVAAADFNNDGLEDLFFVSNLHQNKIFLNKGDFKFEDITVASGLPKTDGFNTGVTIVDINNDGYLDIYLNRAGWYEDNAKLANQLYINNGDLTFTEEAKLYGIDDANRSIASTFFDYDKDGDLDLYITNAPARFDLSGIILDQKNVQKHPLTKTFKSSDKLYNNDGKGHFKDVSKIAGILPELGFGLNAQIGDLNNDSWPDIYVSNDFVGADFVYINNQDGTFTDNRDHLFKHISYYSMGSDIADINNDGLQDIMVLDMAPEDYFRSKTTMAMTSIEAFNEMVKKDYYYQYMHNTMQLNNGNGTYSDIAHMSGIAKTDWSWSTLFADFDLDGFNDIYVTNGVYRDVANKDIIKDIDAYIKENKNELIGKEILALTQKLPQQKLTNYIYKNNGDLTFENKIGDWINEKESFSNGAIYADLDNDGDLDIVVNNLEDNATILKNNSRELTKHNYLQFTLIGPSKNRQAIGAIVKIEDDNGDIQTRQVNGSRGFLSSVSHKLHFGLKNNKKIEKVIVLWPNGETQYLKDIDVNQEVKVVYNLDNITIAKKKSQSTFFEEIPVPYAHVDSVFNDFSKQLLLPHKLSQTGPAVSKIDINNDALEDIYIGGAGNIPGKLLITQNDNTFKEAYIPDFIKDAKYEDVSATFFDADNDNDMDLYVVSGSYEFDENSELLQDRLYLNNGKGIFKRSYSKLPSLKSSGAVVVASDYDNDGDQDLFVGSRVIPGKYPYAPTSYLLINDKGRFTIKTKELAPGLEKIGMVTSAVWSDIDHDADIDLIVAGEWMGIEIFTNTNGKLIKDDSYKALSSAKGWWNTLLIADVDNDGDKDIIGGNLGLNYKFKATESKPFHVYTNDYDNNGIEDIILAEYYKDVQVPIRGKSCTTEQIPMLEEKFSTYNAFANAGIKDLFGKNLNTALHFTATEFRSGIFINENGHFLFKPFSNEAQISPINSILFDDLNGDLKKDILLAGNNFMPEIETTRSDAGKGVFYKGDSKGIFTYINNTETGFFADKDVRKILLLKTENTKRVFVANNNAKHQLFDLKK</sequence>
<dbReference type="PANTHER" id="PTHR16026:SF0">
    <property type="entry name" value="CARTILAGE ACIDIC PROTEIN 1"/>
    <property type="match status" value="1"/>
</dbReference>
<gene>
    <name evidence="3" type="ORF">HHX25_04480</name>
</gene>
<dbReference type="RefSeq" id="WP_169670583.1">
    <property type="nucleotide sequence ID" value="NZ_JABBHF010000002.1"/>
</dbReference>
<dbReference type="SUPFAM" id="SSF69318">
    <property type="entry name" value="Integrin alpha N-terminal domain"/>
    <property type="match status" value="3"/>
</dbReference>
<dbReference type="EMBL" id="JABBHF010000002">
    <property type="protein sequence ID" value="NMH86748.1"/>
    <property type="molecule type" value="Genomic_DNA"/>
</dbReference>
<dbReference type="PANTHER" id="PTHR16026">
    <property type="entry name" value="CARTILAGE ACIDIC PROTEIN 1"/>
    <property type="match status" value="1"/>
</dbReference>
<dbReference type="Pfam" id="PF07593">
    <property type="entry name" value="UnbV_ASPIC"/>
    <property type="match status" value="1"/>
</dbReference>